<accession>E3H7D1</accession>
<sequence>MAKYNRVSAEVKRDIKKAYEAGVDLIDLSLKYMVNYGTLRNISSKEQWQKGKSKSILQQAIIEDDISKRVELRDQVIGHYQNLHQSNLSYLMELERTGERPRVKAHEEALKNRILATSELYKLAKELFSIQTPMEKVDYELRQIKYEVGKRAIKDGVGVMFLSDAEDD</sequence>
<dbReference type="OrthoDB" id="92448at2"/>
<dbReference type="KEGG" id="ipo:Ilyop_1046"/>
<dbReference type="EMBL" id="CP002281">
    <property type="protein sequence ID" value="ADO82827.1"/>
    <property type="molecule type" value="Genomic_DNA"/>
</dbReference>
<gene>
    <name evidence="1" type="ordered locus">Ilyop_1046</name>
</gene>
<evidence type="ECO:0000313" key="1">
    <source>
        <dbReference type="EMBL" id="ADO82827.1"/>
    </source>
</evidence>
<dbReference type="eggNOG" id="ENOG502ZJDJ">
    <property type="taxonomic scope" value="Bacteria"/>
</dbReference>
<dbReference type="Proteomes" id="UP000006875">
    <property type="component" value="Chromosome"/>
</dbReference>
<protein>
    <submittedName>
        <fullName evidence="1">Uncharacterized protein</fullName>
    </submittedName>
</protein>
<evidence type="ECO:0000313" key="2">
    <source>
        <dbReference type="Proteomes" id="UP000006875"/>
    </source>
</evidence>
<dbReference type="RefSeq" id="WP_013387495.1">
    <property type="nucleotide sequence ID" value="NC_014632.1"/>
</dbReference>
<dbReference type="STRING" id="572544.Ilyop_1046"/>
<keyword evidence="2" id="KW-1185">Reference proteome</keyword>
<name>E3H7D1_ILYPC</name>
<organism evidence="1 2">
    <name type="scientific">Ilyobacter polytropus (strain ATCC 51220 / DSM 2926 / LMG 16218 / CuHBu1)</name>
    <dbReference type="NCBI Taxonomy" id="572544"/>
    <lineage>
        <taxon>Bacteria</taxon>
        <taxon>Fusobacteriati</taxon>
        <taxon>Fusobacteriota</taxon>
        <taxon>Fusobacteriia</taxon>
        <taxon>Fusobacteriales</taxon>
        <taxon>Fusobacteriaceae</taxon>
        <taxon>Ilyobacter</taxon>
    </lineage>
</organism>
<reference evidence="1 2" key="1">
    <citation type="journal article" date="2010" name="Stand. Genomic Sci.">
        <title>Complete genome sequence of Ilyobacter polytropus type strain (CuHbu1).</title>
        <authorList>
            <person name="Sikorski J."/>
            <person name="Chertkov O."/>
            <person name="Lapidus A."/>
            <person name="Nolan M."/>
            <person name="Lucas S."/>
            <person name="Del Rio T.G."/>
            <person name="Tice H."/>
            <person name="Cheng J.F."/>
            <person name="Tapia R."/>
            <person name="Han C."/>
            <person name="Goodwin L."/>
            <person name="Pitluck S."/>
            <person name="Liolios K."/>
            <person name="Ivanova N."/>
            <person name="Mavromatis K."/>
            <person name="Mikhailova N."/>
            <person name="Pati A."/>
            <person name="Chen A."/>
            <person name="Palaniappan K."/>
            <person name="Land M."/>
            <person name="Hauser L."/>
            <person name="Chang Y.J."/>
            <person name="Jeffries C.D."/>
            <person name="Brambilla E."/>
            <person name="Yasawong M."/>
            <person name="Rohde M."/>
            <person name="Pukall R."/>
            <person name="Spring S."/>
            <person name="Goker M."/>
            <person name="Woyke T."/>
            <person name="Bristow J."/>
            <person name="Eisen J.A."/>
            <person name="Markowitz V."/>
            <person name="Hugenholtz P."/>
            <person name="Kyrpides N.C."/>
            <person name="Klenk H.P."/>
        </authorList>
    </citation>
    <scope>NUCLEOTIDE SEQUENCE [LARGE SCALE GENOMIC DNA]</scope>
    <source>
        <strain evidence="2">ATCC 51220 / DSM 2926 / LMG 16218 / CuHBu1</strain>
    </source>
</reference>
<proteinExistence type="predicted"/>
<dbReference type="HOGENOM" id="CLU_1649844_0_0_0"/>
<dbReference type="AlphaFoldDB" id="E3H7D1"/>